<keyword evidence="1" id="KW-0472">Membrane</keyword>
<dbReference type="InterPro" id="IPR045584">
    <property type="entry name" value="Pilin-like"/>
</dbReference>
<keyword evidence="1" id="KW-0812">Transmembrane</keyword>
<reference evidence="2 3" key="1">
    <citation type="submission" date="2017-09" db="EMBL/GenBank/DDBJ databases">
        <title>Depth-based differentiation of microbial function through sediment-hosted aquifers and enrichment of novel symbionts in the deep terrestrial subsurface.</title>
        <authorList>
            <person name="Probst A.J."/>
            <person name="Ladd B."/>
            <person name="Jarett J.K."/>
            <person name="Geller-Mcgrath D.E."/>
            <person name="Sieber C.M."/>
            <person name="Emerson J.B."/>
            <person name="Anantharaman K."/>
            <person name="Thomas B.C."/>
            <person name="Malmstrom R."/>
            <person name="Stieglmeier M."/>
            <person name="Klingl A."/>
            <person name="Woyke T."/>
            <person name="Ryan C.M."/>
            <person name="Banfield J.F."/>
        </authorList>
    </citation>
    <scope>NUCLEOTIDE SEQUENCE [LARGE SCALE GENOMIC DNA]</scope>
    <source>
        <strain evidence="2">CG11_big_fil_rev_8_21_14_0_20_36_8</strain>
    </source>
</reference>
<gene>
    <name evidence="2" type="ORF">COV58_04125</name>
</gene>
<proteinExistence type="predicted"/>
<evidence type="ECO:0008006" key="4">
    <source>
        <dbReference type="Google" id="ProtNLM"/>
    </source>
</evidence>
<feature type="transmembrane region" description="Helical" evidence="1">
    <location>
        <begin position="12"/>
        <end position="36"/>
    </location>
</feature>
<comment type="caution">
    <text evidence="2">The sequence shown here is derived from an EMBL/GenBank/DDBJ whole genome shotgun (WGS) entry which is preliminary data.</text>
</comment>
<dbReference type="Gene3D" id="3.30.700.10">
    <property type="entry name" value="Glycoprotein, Type 4 Pilin"/>
    <property type="match status" value="1"/>
</dbReference>
<evidence type="ECO:0000313" key="3">
    <source>
        <dbReference type="Proteomes" id="UP000231056"/>
    </source>
</evidence>
<name>A0A2M6ITF8_9BACT</name>
<sequence length="166" mass="18071">MNYADPKPQIFNFAFTLIEVSVVLAISLIIMTFAIVGISSFQSSAYLDTSLEVFISDIKSQQNNAMNGVVNESGNTSTYGVHFNENTYTLFTGSVYNPNNESNFEATLDGNVIFQNITLPNNEIIFQKGSGEIEGYVNGLDSISILSPSGEEVLITFNKLGVITSL</sequence>
<evidence type="ECO:0000313" key="2">
    <source>
        <dbReference type="EMBL" id="PIQ73140.1"/>
    </source>
</evidence>
<dbReference type="InterPro" id="IPR012902">
    <property type="entry name" value="N_methyl_site"/>
</dbReference>
<dbReference type="SUPFAM" id="SSF54523">
    <property type="entry name" value="Pili subunits"/>
    <property type="match status" value="1"/>
</dbReference>
<dbReference type="AlphaFoldDB" id="A0A2M6ITF8"/>
<keyword evidence="1" id="KW-1133">Transmembrane helix</keyword>
<organism evidence="2 3">
    <name type="scientific">Candidatus Roizmanbacteria bacterium CG11_big_fil_rev_8_21_14_0_20_36_8</name>
    <dbReference type="NCBI Taxonomy" id="1974856"/>
    <lineage>
        <taxon>Bacteria</taxon>
        <taxon>Candidatus Roizmaniibacteriota</taxon>
    </lineage>
</organism>
<protein>
    <recommendedName>
        <fullName evidence="4">General secretion pathway GspH domain-containing protein</fullName>
    </recommendedName>
</protein>
<accession>A0A2M6ITF8</accession>
<dbReference type="NCBIfam" id="TIGR02532">
    <property type="entry name" value="IV_pilin_GFxxxE"/>
    <property type="match status" value="1"/>
</dbReference>
<evidence type="ECO:0000256" key="1">
    <source>
        <dbReference type="SAM" id="Phobius"/>
    </source>
</evidence>
<dbReference type="EMBL" id="PCVM01000098">
    <property type="protein sequence ID" value="PIQ73140.1"/>
    <property type="molecule type" value="Genomic_DNA"/>
</dbReference>
<dbReference type="Proteomes" id="UP000231056">
    <property type="component" value="Unassembled WGS sequence"/>
</dbReference>